<organism evidence="1 2">
    <name type="scientific">Mycobacterium lehmannii</name>
    <dbReference type="NCBI Taxonomy" id="2048550"/>
    <lineage>
        <taxon>Bacteria</taxon>
        <taxon>Bacillati</taxon>
        <taxon>Actinomycetota</taxon>
        <taxon>Actinomycetes</taxon>
        <taxon>Mycobacteriales</taxon>
        <taxon>Mycobacteriaceae</taxon>
        <taxon>Mycobacterium</taxon>
    </lineage>
</organism>
<keyword evidence="2" id="KW-1185">Reference proteome</keyword>
<comment type="caution">
    <text evidence="1">The sequence shown here is derived from an EMBL/GenBank/DDBJ whole genome shotgun (WGS) entry which is preliminary data.</text>
</comment>
<sequence length="239" mass="25522">MVDLDAFCTDGYLKIDRAAPRGVADAARTALWQQLGLSPDEPEKWLKPVYWASDMTGAGPFGELVRSPKLAAALDRICGPGGWSPRGALGNIPVRFPVSPADDDRGWHIDANTPQADGAWVVTGRPHTVLLLTVLSDVGPDDAPTRIRAGSHRDVAQVLGAEPVALAEMGRLVDDASTARPVAYATGEPGDMYVLHPFTVHAADEHRGKTPRFMAQSPIMLTRPLTPASSSVLGCVWDT</sequence>
<dbReference type="GO" id="GO:0016706">
    <property type="term" value="F:2-oxoglutarate-dependent dioxygenase activity"/>
    <property type="evidence" value="ECO:0007669"/>
    <property type="project" value="UniProtKB-ARBA"/>
</dbReference>
<dbReference type="Gene3D" id="2.60.120.620">
    <property type="entry name" value="q2cbj1_9rhob like domain"/>
    <property type="match status" value="1"/>
</dbReference>
<dbReference type="AlphaFoldDB" id="A0A101A905"/>
<dbReference type="RefSeq" id="WP_064395567.1">
    <property type="nucleotide sequence ID" value="NZ_LQIR01000012.1"/>
</dbReference>
<protein>
    <submittedName>
        <fullName evidence="1">Mitomycin antibiotics/polyketide fumonisin biosynthesis protein</fullName>
    </submittedName>
</protein>
<evidence type="ECO:0000313" key="1">
    <source>
        <dbReference type="EMBL" id="KUI17979.1"/>
    </source>
</evidence>
<evidence type="ECO:0000313" key="2">
    <source>
        <dbReference type="Proteomes" id="UP000053707"/>
    </source>
</evidence>
<name>A0A101A905_9MYCO</name>
<dbReference type="EMBL" id="LQIR01000012">
    <property type="protein sequence ID" value="KUI17979.1"/>
    <property type="molecule type" value="Genomic_DNA"/>
</dbReference>
<accession>A0A101A905</accession>
<dbReference type="SUPFAM" id="SSF51197">
    <property type="entry name" value="Clavaminate synthase-like"/>
    <property type="match status" value="1"/>
</dbReference>
<proteinExistence type="predicted"/>
<dbReference type="InterPro" id="IPR008775">
    <property type="entry name" value="Phytyl_CoA_dOase-like"/>
</dbReference>
<gene>
    <name evidence="1" type="ORF">AU192_03845</name>
</gene>
<dbReference type="Proteomes" id="UP000053707">
    <property type="component" value="Unassembled WGS sequence"/>
</dbReference>
<reference evidence="1 2" key="1">
    <citation type="submission" date="2016-01" db="EMBL/GenBank/DDBJ databases">
        <authorList>
            <consortium name="TB Trials Study Group"/>
            <person name="Sutton G."/>
            <person name="Brinkac L."/>
            <person name="Sanka R."/>
            <person name="Adams M."/>
            <person name="Lau E.L."/>
            <person name="Macaden R."/>
            <person name="Grewal H.M.S."/>
        </authorList>
    </citation>
    <scope>NUCLEOTIDE SEQUENCE [LARGE SCALE GENOMIC DNA]</scope>
    <source>
        <strain evidence="1 2">IS-1744</strain>
    </source>
</reference>
<dbReference type="Pfam" id="PF05721">
    <property type="entry name" value="PhyH"/>
    <property type="match status" value="1"/>
</dbReference>